<proteinExistence type="predicted"/>
<organism evidence="2 3">
    <name type="scientific">Dictyostelium discoideum</name>
    <name type="common">Social amoeba</name>
    <dbReference type="NCBI Taxonomy" id="44689"/>
    <lineage>
        <taxon>Eukaryota</taxon>
        <taxon>Amoebozoa</taxon>
        <taxon>Evosea</taxon>
        <taxon>Eumycetozoa</taxon>
        <taxon>Dictyostelia</taxon>
        <taxon>Dictyosteliales</taxon>
        <taxon>Dictyosteliaceae</taxon>
        <taxon>Dictyostelium</taxon>
    </lineage>
</organism>
<dbReference type="InParanoid" id="Q55E41"/>
<dbReference type="RefSeq" id="XP_645940.1">
    <property type="nucleotide sequence ID" value="XM_640848.1"/>
</dbReference>
<evidence type="ECO:0000313" key="2">
    <source>
        <dbReference type="EMBL" id="EAL72050.1"/>
    </source>
</evidence>
<dbReference type="eggNOG" id="KOG4406">
    <property type="taxonomic scope" value="Eukaryota"/>
</dbReference>
<dbReference type="PaxDb" id="44689-DDB0305162"/>
<dbReference type="SMART" id="SM00516">
    <property type="entry name" value="SEC14"/>
    <property type="match status" value="1"/>
</dbReference>
<feature type="domain" description="CRAL-TRIO" evidence="1">
    <location>
        <begin position="43"/>
        <end position="186"/>
    </location>
</feature>
<accession>Q55E41</accession>
<dbReference type="EMBL" id="AAFI02000005">
    <property type="protein sequence ID" value="EAL72050.1"/>
    <property type="molecule type" value="Genomic_DNA"/>
</dbReference>
<dbReference type="Gene3D" id="3.40.525.10">
    <property type="entry name" value="CRAL-TRIO lipid binding domain"/>
    <property type="match status" value="1"/>
</dbReference>
<name>Q55E41_DICDI</name>
<dbReference type="CDD" id="cd00170">
    <property type="entry name" value="SEC14"/>
    <property type="match status" value="1"/>
</dbReference>
<dbReference type="KEGG" id="ddi:DDB_G0269400"/>
<evidence type="ECO:0000313" key="3">
    <source>
        <dbReference type="Proteomes" id="UP000002195"/>
    </source>
</evidence>
<dbReference type="SUPFAM" id="SSF52087">
    <property type="entry name" value="CRAL/TRIO domain"/>
    <property type="match status" value="1"/>
</dbReference>
<dbReference type="PANTHER" id="PTHR48411:SF1">
    <property type="entry name" value="OS01G0948300 PROTEIN"/>
    <property type="match status" value="1"/>
</dbReference>
<sequence>MSEELIIPISEMEGITPEYQRLMDKSNNVDYKWIADNNIFVQVGCDMEGVPVFLLNASNLPPTSQIEPVLIGILKTLEQIVKGNRYTLLYSHALLKQESTPDKSWLNSFYQMLPRNYKKNLKNLYILHPSGWLKILLLAMSPFLSEKFWSKVEYLDYIQEIPGVLDRSNIISKLPQSIKDYDKGLLETPEVTEQVVSGMDTLGKEYLSSFASSFNFFSSTNPSSWTSPK</sequence>
<dbReference type="HOGENOM" id="CLU_1211694_0_0_1"/>
<comment type="caution">
    <text evidence="2">The sequence shown here is derived from an EMBL/GenBank/DDBJ whole genome shotgun (WGS) entry which is preliminary data.</text>
</comment>
<dbReference type="AlphaFoldDB" id="Q55E41"/>
<protein>
    <recommendedName>
        <fullName evidence="1">CRAL-TRIO domain-containing protein</fullName>
    </recommendedName>
</protein>
<dbReference type="OMA" id="FLSEKFW"/>
<dbReference type="PROSITE" id="PS50191">
    <property type="entry name" value="CRAL_TRIO"/>
    <property type="match status" value="1"/>
</dbReference>
<gene>
    <name evidence="2" type="ORF">DDB_G0269400</name>
</gene>
<dbReference type="dictyBase" id="DDB_G0269400"/>
<dbReference type="PhylomeDB" id="Q55E41"/>
<reference evidence="2 3" key="1">
    <citation type="journal article" date="2005" name="Nature">
        <title>The genome of the social amoeba Dictyostelium discoideum.</title>
        <authorList>
            <consortium name="The Dictyostelium discoideum Sequencing Consortium"/>
            <person name="Eichinger L."/>
            <person name="Pachebat J.A."/>
            <person name="Glockner G."/>
            <person name="Rajandream M.A."/>
            <person name="Sucgang R."/>
            <person name="Berriman M."/>
            <person name="Song J."/>
            <person name="Olsen R."/>
            <person name="Szafranski K."/>
            <person name="Xu Q."/>
            <person name="Tunggal B."/>
            <person name="Kummerfeld S."/>
            <person name="Madera M."/>
            <person name="Konfortov B.A."/>
            <person name="Rivero F."/>
            <person name="Bankier A.T."/>
            <person name="Lehmann R."/>
            <person name="Hamlin N."/>
            <person name="Davies R."/>
            <person name="Gaudet P."/>
            <person name="Fey P."/>
            <person name="Pilcher K."/>
            <person name="Chen G."/>
            <person name="Saunders D."/>
            <person name="Sodergren E."/>
            <person name="Davis P."/>
            <person name="Kerhornou A."/>
            <person name="Nie X."/>
            <person name="Hall N."/>
            <person name="Anjard C."/>
            <person name="Hemphill L."/>
            <person name="Bason N."/>
            <person name="Farbrother P."/>
            <person name="Desany B."/>
            <person name="Just E."/>
            <person name="Morio T."/>
            <person name="Rost R."/>
            <person name="Churcher C."/>
            <person name="Cooper J."/>
            <person name="Haydock S."/>
            <person name="van Driessche N."/>
            <person name="Cronin A."/>
            <person name="Goodhead I."/>
            <person name="Muzny D."/>
            <person name="Mourier T."/>
            <person name="Pain A."/>
            <person name="Lu M."/>
            <person name="Harper D."/>
            <person name="Lindsay R."/>
            <person name="Hauser H."/>
            <person name="James K."/>
            <person name="Quiles M."/>
            <person name="Madan Babu M."/>
            <person name="Saito T."/>
            <person name="Buchrieser C."/>
            <person name="Wardroper A."/>
            <person name="Felder M."/>
            <person name="Thangavelu M."/>
            <person name="Johnson D."/>
            <person name="Knights A."/>
            <person name="Loulseged H."/>
            <person name="Mungall K."/>
            <person name="Oliver K."/>
            <person name="Price C."/>
            <person name="Quail M.A."/>
            <person name="Urushihara H."/>
            <person name="Hernandez J."/>
            <person name="Rabbinowitsch E."/>
            <person name="Steffen D."/>
            <person name="Sanders M."/>
            <person name="Ma J."/>
            <person name="Kohara Y."/>
            <person name="Sharp S."/>
            <person name="Simmonds M."/>
            <person name="Spiegler S."/>
            <person name="Tivey A."/>
            <person name="Sugano S."/>
            <person name="White B."/>
            <person name="Walker D."/>
            <person name="Woodward J."/>
            <person name="Winckler T."/>
            <person name="Tanaka Y."/>
            <person name="Shaulsky G."/>
            <person name="Schleicher M."/>
            <person name="Weinstock G."/>
            <person name="Rosenthal A."/>
            <person name="Cox E.C."/>
            <person name="Chisholm R.L."/>
            <person name="Gibbs R."/>
            <person name="Loomis W.F."/>
            <person name="Platzer M."/>
            <person name="Kay R.R."/>
            <person name="Williams J."/>
            <person name="Dear P.H."/>
            <person name="Noegel A.A."/>
            <person name="Barrell B."/>
            <person name="Kuspa A."/>
        </authorList>
    </citation>
    <scope>NUCLEOTIDE SEQUENCE [LARGE SCALE GENOMIC DNA]</scope>
    <source>
        <strain evidence="2 3">AX4</strain>
    </source>
</reference>
<dbReference type="InterPro" id="IPR036865">
    <property type="entry name" value="CRAL-TRIO_dom_sf"/>
</dbReference>
<dbReference type="Pfam" id="PF13716">
    <property type="entry name" value="CRAL_TRIO_2"/>
    <property type="match status" value="1"/>
</dbReference>
<dbReference type="SMR" id="Q55E41"/>
<keyword evidence="3" id="KW-1185">Reference proteome</keyword>
<dbReference type="Proteomes" id="UP000002195">
    <property type="component" value="Unassembled WGS sequence"/>
</dbReference>
<dbReference type="InterPro" id="IPR001251">
    <property type="entry name" value="CRAL-TRIO_dom"/>
</dbReference>
<dbReference type="PANTHER" id="PTHR48411">
    <property type="entry name" value="OS01G0948300 PROTEIN"/>
    <property type="match status" value="1"/>
</dbReference>
<dbReference type="STRING" id="44689.Q55E41"/>
<evidence type="ECO:0000259" key="1">
    <source>
        <dbReference type="PROSITE" id="PS50191"/>
    </source>
</evidence>
<dbReference type="VEuPathDB" id="AmoebaDB:DDB_G0269400"/>
<dbReference type="GeneID" id="8616884"/>